<keyword evidence="3" id="KW-1185">Reference proteome</keyword>
<dbReference type="Pfam" id="PF03929">
    <property type="entry name" value="PepSY_TM"/>
    <property type="match status" value="1"/>
</dbReference>
<dbReference type="OrthoDB" id="6307929at2"/>
<feature type="transmembrane region" description="Helical" evidence="1">
    <location>
        <begin position="12"/>
        <end position="37"/>
    </location>
</feature>
<keyword evidence="1" id="KW-0812">Transmembrane</keyword>
<dbReference type="EMBL" id="CP031417">
    <property type="protein sequence ID" value="AXK79847.1"/>
    <property type="molecule type" value="Genomic_DNA"/>
</dbReference>
<dbReference type="Proteomes" id="UP000254889">
    <property type="component" value="Chromosome"/>
</dbReference>
<keyword evidence="1" id="KW-1133">Transmembrane helix</keyword>
<name>A0A345ZSF0_9HYPH</name>
<protein>
    <submittedName>
        <fullName evidence="2">PepSY domain-containing protein</fullName>
    </submittedName>
</protein>
<proteinExistence type="predicted"/>
<evidence type="ECO:0000313" key="2">
    <source>
        <dbReference type="EMBL" id="AXK79847.1"/>
    </source>
</evidence>
<dbReference type="InterPro" id="IPR005625">
    <property type="entry name" value="PepSY-ass_TM"/>
</dbReference>
<dbReference type="PANTHER" id="PTHR34219">
    <property type="entry name" value="IRON-REGULATED INNER MEMBRANE PROTEIN-RELATED"/>
    <property type="match status" value="1"/>
</dbReference>
<dbReference type="AlphaFoldDB" id="A0A345ZSF0"/>
<organism evidence="2 3">
    <name type="scientific">Pseudolabrys taiwanensis</name>
    <dbReference type="NCBI Taxonomy" id="331696"/>
    <lineage>
        <taxon>Bacteria</taxon>
        <taxon>Pseudomonadati</taxon>
        <taxon>Pseudomonadota</taxon>
        <taxon>Alphaproteobacteria</taxon>
        <taxon>Hyphomicrobiales</taxon>
        <taxon>Xanthobacteraceae</taxon>
        <taxon>Pseudolabrys</taxon>
    </lineage>
</organism>
<evidence type="ECO:0000313" key="3">
    <source>
        <dbReference type="Proteomes" id="UP000254889"/>
    </source>
</evidence>
<dbReference type="PANTHER" id="PTHR34219:SF3">
    <property type="entry name" value="BLL7967 PROTEIN"/>
    <property type="match status" value="1"/>
</dbReference>
<feature type="transmembrane region" description="Helical" evidence="1">
    <location>
        <begin position="148"/>
        <end position="169"/>
    </location>
</feature>
<gene>
    <name evidence="2" type="ORF">DW352_04540</name>
</gene>
<dbReference type="KEGG" id="ptaw:DW352_04540"/>
<sequence>MVHAKTIRRWSWVHKWSSLVCTAFMLLLCITGLPLIFHEEIDDHLHESVPAAQVPAGTPTANLDRVVAAGMAHAPGEYPQFLIWDRDDPNVVFLSVAKAPDAPSENNRALRIDAHTAQFLDAPDMFGHLTYYLFKLHVDLFAGLPGKLFLGFMGLLFVVAIISGVVLYAPSMRKLDFGTVRNKRSRLIRWLDLHNLLGAVTIVWATVVGFTGVINTWADLVLKMWQYGQLTEMVGPFKGAPIPQRMVSVHQAVETATAKLPDMTPSFIAYPGTAFTSTAHYAVFMRGNTPLTSRLLQPVLIDARDGSFTDTRTMPWYVQTLLLSQPLHFGDYGGMPLKIIWALLDVITIVVLGSGLYLWLARRNPVRKTAPASVATSAKATAS</sequence>
<evidence type="ECO:0000256" key="1">
    <source>
        <dbReference type="SAM" id="Phobius"/>
    </source>
</evidence>
<feature type="transmembrane region" description="Helical" evidence="1">
    <location>
        <begin position="339"/>
        <end position="360"/>
    </location>
</feature>
<dbReference type="RefSeq" id="WP_115688925.1">
    <property type="nucleotide sequence ID" value="NZ_CP031417.1"/>
</dbReference>
<accession>A0A345ZSF0</accession>
<reference evidence="2 3" key="1">
    <citation type="submission" date="2018-07" db="EMBL/GenBank/DDBJ databases">
        <authorList>
            <person name="Quirk P.G."/>
            <person name="Krulwich T.A."/>
        </authorList>
    </citation>
    <scope>NUCLEOTIDE SEQUENCE [LARGE SCALE GENOMIC DNA]</scope>
    <source>
        <strain evidence="2 3">CC-BB4</strain>
    </source>
</reference>
<keyword evidence="1" id="KW-0472">Membrane</keyword>
<feature type="transmembrane region" description="Helical" evidence="1">
    <location>
        <begin position="190"/>
        <end position="214"/>
    </location>
</feature>